<evidence type="ECO:0000313" key="1">
    <source>
        <dbReference type="EMBL" id="KAE8056037.1"/>
    </source>
</evidence>
<dbReference type="Gene3D" id="1.20.1280.50">
    <property type="match status" value="1"/>
</dbReference>
<dbReference type="EMBL" id="CM017325">
    <property type="protein sequence ID" value="KAE8056037.1"/>
    <property type="molecule type" value="Genomic_DNA"/>
</dbReference>
<name>A0A5N6R8D2_9ROSI</name>
<dbReference type="OrthoDB" id="1855887at2759"/>
<sequence>MESDWACLPEDLLVLILDRLVKPSDYVRFSVVYMPWHNIALENYDEERRLKTFHASTFATIFNSHLSI</sequence>
<dbReference type="SUPFAM" id="SSF81383">
    <property type="entry name" value="F-box domain"/>
    <property type="match status" value="1"/>
</dbReference>
<dbReference type="AlphaFoldDB" id="A0A5N6R8D2"/>
<accession>A0A5N6R8D2</accession>
<keyword evidence="2" id="KW-1185">Reference proteome</keyword>
<organism evidence="1 2">
    <name type="scientific">Carpinus fangiana</name>
    <dbReference type="NCBI Taxonomy" id="176857"/>
    <lineage>
        <taxon>Eukaryota</taxon>
        <taxon>Viridiplantae</taxon>
        <taxon>Streptophyta</taxon>
        <taxon>Embryophyta</taxon>
        <taxon>Tracheophyta</taxon>
        <taxon>Spermatophyta</taxon>
        <taxon>Magnoliopsida</taxon>
        <taxon>eudicotyledons</taxon>
        <taxon>Gunneridae</taxon>
        <taxon>Pentapetalae</taxon>
        <taxon>rosids</taxon>
        <taxon>fabids</taxon>
        <taxon>Fagales</taxon>
        <taxon>Betulaceae</taxon>
        <taxon>Carpinus</taxon>
    </lineage>
</organism>
<evidence type="ECO:0008006" key="3">
    <source>
        <dbReference type="Google" id="ProtNLM"/>
    </source>
</evidence>
<evidence type="ECO:0000313" key="2">
    <source>
        <dbReference type="Proteomes" id="UP000327013"/>
    </source>
</evidence>
<dbReference type="InterPro" id="IPR036047">
    <property type="entry name" value="F-box-like_dom_sf"/>
</dbReference>
<reference evidence="1 2" key="1">
    <citation type="submission" date="2019-06" db="EMBL/GenBank/DDBJ databases">
        <title>A chromosomal-level reference genome of Carpinus fangiana (Coryloideae, Betulaceae).</title>
        <authorList>
            <person name="Yang X."/>
            <person name="Wang Z."/>
            <person name="Zhang L."/>
            <person name="Hao G."/>
            <person name="Liu J."/>
            <person name="Yang Y."/>
        </authorList>
    </citation>
    <scope>NUCLEOTIDE SEQUENCE [LARGE SCALE GENOMIC DNA]</scope>
    <source>
        <strain evidence="1">Cfa_2016G</strain>
        <tissue evidence="1">Leaf</tissue>
    </source>
</reference>
<proteinExistence type="predicted"/>
<dbReference type="Proteomes" id="UP000327013">
    <property type="component" value="Chromosome 5"/>
</dbReference>
<gene>
    <name evidence="1" type="ORF">FH972_012839</name>
</gene>
<protein>
    <recommendedName>
        <fullName evidence="3">F-box domain-containing protein</fullName>
    </recommendedName>
</protein>